<evidence type="ECO:0000259" key="1">
    <source>
        <dbReference type="Pfam" id="PF13358"/>
    </source>
</evidence>
<name>A0A5N8VFT5_9ACTN</name>
<dbReference type="OrthoDB" id="341531at2"/>
<dbReference type="InterPro" id="IPR009057">
    <property type="entry name" value="Homeodomain-like_sf"/>
</dbReference>
<proteinExistence type="predicted"/>
<dbReference type="EMBL" id="VJZD01000059">
    <property type="protein sequence ID" value="MPY32934.1"/>
    <property type="molecule type" value="Genomic_DNA"/>
</dbReference>
<dbReference type="GO" id="GO:0003676">
    <property type="term" value="F:nucleic acid binding"/>
    <property type="evidence" value="ECO:0007669"/>
    <property type="project" value="InterPro"/>
</dbReference>
<dbReference type="Pfam" id="PF13384">
    <property type="entry name" value="HTH_23"/>
    <property type="match status" value="1"/>
</dbReference>
<dbReference type="SUPFAM" id="SSF46689">
    <property type="entry name" value="Homeodomain-like"/>
    <property type="match status" value="1"/>
</dbReference>
<dbReference type="InterPro" id="IPR036397">
    <property type="entry name" value="RNaseH_sf"/>
</dbReference>
<dbReference type="RefSeq" id="WP_152888780.1">
    <property type="nucleotide sequence ID" value="NZ_VJZD01000059.1"/>
</dbReference>
<keyword evidence="3" id="KW-1185">Reference proteome</keyword>
<accession>A0A5N8VFT5</accession>
<evidence type="ECO:0000313" key="3">
    <source>
        <dbReference type="Proteomes" id="UP000325849"/>
    </source>
</evidence>
<protein>
    <recommendedName>
        <fullName evidence="1">Tc1-like transposase DDE domain-containing protein</fullName>
    </recommendedName>
</protein>
<organism evidence="2 3">
    <name type="scientific">Streptomyces adustus</name>
    <dbReference type="NCBI Taxonomy" id="1609272"/>
    <lineage>
        <taxon>Bacteria</taxon>
        <taxon>Bacillati</taxon>
        <taxon>Actinomycetota</taxon>
        <taxon>Actinomycetes</taxon>
        <taxon>Kitasatosporales</taxon>
        <taxon>Streptomycetaceae</taxon>
        <taxon>Streptomyces</taxon>
    </lineage>
</organism>
<dbReference type="Proteomes" id="UP000325849">
    <property type="component" value="Unassembled WGS sequence"/>
</dbReference>
<sequence length="256" mass="29207">MRYPKGGGLTAERQQFREGLRLQAAERFALGEANAAIAKNLRVSVRSVQRWRQTWKEGGPRALASHGPASLPRLSQKQFTQLEPQAKTWSQRGQTSVMRVRGRSRRRISIAAVTCYKPGQRSRLIYRPRRDDGQRDGRKSFSWSGYRDLLIAAHQQLGAPIVLVWDNLNVHKAADLREWAAAQDWLTIYYLPPYAPDLNPVEGIWSLLRRGRLSNVAFSTPEHLVQRIRRGLRHIQCRSHLMDGCLAETGLTIRPA</sequence>
<dbReference type="Gene3D" id="3.30.420.10">
    <property type="entry name" value="Ribonuclease H-like superfamily/Ribonuclease H"/>
    <property type="match status" value="1"/>
</dbReference>
<dbReference type="AlphaFoldDB" id="A0A5N8VFT5"/>
<gene>
    <name evidence="2" type="ORF">FNH09_17180</name>
</gene>
<reference evidence="2 3" key="1">
    <citation type="submission" date="2019-07" db="EMBL/GenBank/DDBJ databases">
        <title>New species of Amycolatopsis and Streptomyces.</title>
        <authorList>
            <person name="Duangmal K."/>
            <person name="Teo W.F.A."/>
            <person name="Lipun K."/>
        </authorList>
    </citation>
    <scope>NUCLEOTIDE SEQUENCE [LARGE SCALE GENOMIC DNA]</scope>
    <source>
        <strain evidence="2 3">NBRC 109810</strain>
    </source>
</reference>
<dbReference type="InterPro" id="IPR038717">
    <property type="entry name" value="Tc1-like_DDE_dom"/>
</dbReference>
<comment type="caution">
    <text evidence="2">The sequence shown here is derived from an EMBL/GenBank/DDBJ whole genome shotgun (WGS) entry which is preliminary data.</text>
</comment>
<dbReference type="Pfam" id="PF13358">
    <property type="entry name" value="DDE_3"/>
    <property type="match status" value="1"/>
</dbReference>
<evidence type="ECO:0000313" key="2">
    <source>
        <dbReference type="EMBL" id="MPY32934.1"/>
    </source>
</evidence>
<feature type="domain" description="Tc1-like transposase DDE" evidence="1">
    <location>
        <begin position="79"/>
        <end position="223"/>
    </location>
</feature>